<comment type="caution">
    <text evidence="2">The sequence shown here is derived from an EMBL/GenBank/DDBJ whole genome shotgun (WGS) entry which is preliminary data.</text>
</comment>
<evidence type="ECO:0000256" key="1">
    <source>
        <dbReference type="SAM" id="SignalP"/>
    </source>
</evidence>
<evidence type="ECO:0000313" key="3">
    <source>
        <dbReference type="EMBL" id="CAI0446070.1"/>
    </source>
</evidence>
<dbReference type="Proteomes" id="UP001154282">
    <property type="component" value="Unassembled WGS sequence"/>
</dbReference>
<dbReference type="EMBL" id="CAMGYJ010000005">
    <property type="protein sequence ID" value="CAI0426122.1"/>
    <property type="molecule type" value="Genomic_DNA"/>
</dbReference>
<feature type="signal peptide" evidence="1">
    <location>
        <begin position="1"/>
        <end position="18"/>
    </location>
</feature>
<dbReference type="EMBL" id="CAMGYJ010000007">
    <property type="protein sequence ID" value="CAI0446070.1"/>
    <property type="molecule type" value="Genomic_DNA"/>
</dbReference>
<keyword evidence="5" id="KW-1185">Reference proteome</keyword>
<dbReference type="AlphaFoldDB" id="A0AAV0KWU3"/>
<evidence type="ECO:0000313" key="4">
    <source>
        <dbReference type="EMBL" id="CAI0627195.1"/>
    </source>
</evidence>
<evidence type="ECO:0000313" key="2">
    <source>
        <dbReference type="EMBL" id="CAI0426122.1"/>
    </source>
</evidence>
<accession>A0AAV0KWU3</accession>
<gene>
    <name evidence="2" type="ORF">LITE_LOCUS20652</name>
    <name evidence="3" type="ORF">LITE_LOCUS28862</name>
    <name evidence="4" type="ORF">LITE_LOCUS51176</name>
</gene>
<dbReference type="EMBL" id="CAMGYJ010000011">
    <property type="protein sequence ID" value="CAI0627195.1"/>
    <property type="molecule type" value="Genomic_DNA"/>
</dbReference>
<feature type="chain" id="PRO_5044713695" evidence="1">
    <location>
        <begin position="19"/>
        <end position="55"/>
    </location>
</feature>
<sequence>MDASAWAWLLLCASIISQRELLACFLFCWSSSIQSHDSCLQRPKFADLNYSTLQN</sequence>
<evidence type="ECO:0000313" key="5">
    <source>
        <dbReference type="Proteomes" id="UP001154282"/>
    </source>
</evidence>
<protein>
    <submittedName>
        <fullName evidence="2">Uncharacterized protein</fullName>
    </submittedName>
</protein>
<proteinExistence type="predicted"/>
<keyword evidence="1" id="KW-0732">Signal</keyword>
<name>A0AAV0KWU3_9ROSI</name>
<reference evidence="2" key="1">
    <citation type="submission" date="2022-08" db="EMBL/GenBank/DDBJ databases">
        <authorList>
            <person name="Gutierrez-Valencia J."/>
        </authorList>
    </citation>
    <scope>NUCLEOTIDE SEQUENCE</scope>
</reference>
<organism evidence="2 5">
    <name type="scientific">Linum tenue</name>
    <dbReference type="NCBI Taxonomy" id="586396"/>
    <lineage>
        <taxon>Eukaryota</taxon>
        <taxon>Viridiplantae</taxon>
        <taxon>Streptophyta</taxon>
        <taxon>Embryophyta</taxon>
        <taxon>Tracheophyta</taxon>
        <taxon>Spermatophyta</taxon>
        <taxon>Magnoliopsida</taxon>
        <taxon>eudicotyledons</taxon>
        <taxon>Gunneridae</taxon>
        <taxon>Pentapetalae</taxon>
        <taxon>rosids</taxon>
        <taxon>fabids</taxon>
        <taxon>Malpighiales</taxon>
        <taxon>Linaceae</taxon>
        <taxon>Linum</taxon>
    </lineage>
</organism>